<evidence type="ECO:0000313" key="3">
    <source>
        <dbReference type="Proteomes" id="UP000006727"/>
    </source>
</evidence>
<reference evidence="1 3" key="1">
    <citation type="journal article" date="2008" name="Science">
        <title>The Physcomitrella genome reveals evolutionary insights into the conquest of land by plants.</title>
        <authorList>
            <person name="Rensing S."/>
            <person name="Lang D."/>
            <person name="Zimmer A."/>
            <person name="Terry A."/>
            <person name="Salamov A."/>
            <person name="Shapiro H."/>
            <person name="Nishiyama T."/>
            <person name="Perroud P.-F."/>
            <person name="Lindquist E."/>
            <person name="Kamisugi Y."/>
            <person name="Tanahashi T."/>
            <person name="Sakakibara K."/>
            <person name="Fujita T."/>
            <person name="Oishi K."/>
            <person name="Shin-I T."/>
            <person name="Kuroki Y."/>
            <person name="Toyoda A."/>
            <person name="Suzuki Y."/>
            <person name="Hashimoto A."/>
            <person name="Yamaguchi K."/>
            <person name="Sugano A."/>
            <person name="Kohara Y."/>
            <person name="Fujiyama A."/>
            <person name="Anterola A."/>
            <person name="Aoki S."/>
            <person name="Ashton N."/>
            <person name="Barbazuk W.B."/>
            <person name="Barker E."/>
            <person name="Bennetzen J."/>
            <person name="Bezanilla M."/>
            <person name="Blankenship R."/>
            <person name="Cho S.H."/>
            <person name="Dutcher S."/>
            <person name="Estelle M."/>
            <person name="Fawcett J.A."/>
            <person name="Gundlach H."/>
            <person name="Hanada K."/>
            <person name="Heyl A."/>
            <person name="Hicks K.A."/>
            <person name="Hugh J."/>
            <person name="Lohr M."/>
            <person name="Mayer K."/>
            <person name="Melkozernov A."/>
            <person name="Murata T."/>
            <person name="Nelson D."/>
            <person name="Pils B."/>
            <person name="Prigge M."/>
            <person name="Reiss B."/>
            <person name="Renner T."/>
            <person name="Rombauts S."/>
            <person name="Rushton P."/>
            <person name="Sanderfoot A."/>
            <person name="Schween G."/>
            <person name="Shiu S.-H."/>
            <person name="Stueber K."/>
            <person name="Theodoulou F.L."/>
            <person name="Tu H."/>
            <person name="Van de Peer Y."/>
            <person name="Verrier P.J."/>
            <person name="Waters E."/>
            <person name="Wood A."/>
            <person name="Yang L."/>
            <person name="Cove D."/>
            <person name="Cuming A."/>
            <person name="Hasebe M."/>
            <person name="Lucas S."/>
            <person name="Mishler D.B."/>
            <person name="Reski R."/>
            <person name="Grigoriev I."/>
            <person name="Quatrano R.S."/>
            <person name="Boore J.L."/>
        </authorList>
    </citation>
    <scope>NUCLEOTIDE SEQUENCE [LARGE SCALE GENOMIC DNA]</scope>
    <source>
        <strain evidence="2 3">cv. Gransden 2004</strain>
    </source>
</reference>
<accession>A0A2K1JLP2</accession>
<evidence type="ECO:0000313" key="1">
    <source>
        <dbReference type="EMBL" id="PNR42464.1"/>
    </source>
</evidence>
<keyword evidence="3" id="KW-1185">Reference proteome</keyword>
<organism evidence="1">
    <name type="scientific">Physcomitrium patens</name>
    <name type="common">Spreading-leaved earth moss</name>
    <name type="synonym">Physcomitrella patens</name>
    <dbReference type="NCBI Taxonomy" id="3218"/>
    <lineage>
        <taxon>Eukaryota</taxon>
        <taxon>Viridiplantae</taxon>
        <taxon>Streptophyta</taxon>
        <taxon>Embryophyta</taxon>
        <taxon>Bryophyta</taxon>
        <taxon>Bryophytina</taxon>
        <taxon>Bryopsida</taxon>
        <taxon>Funariidae</taxon>
        <taxon>Funariales</taxon>
        <taxon>Funariaceae</taxon>
        <taxon>Physcomitrium</taxon>
    </lineage>
</organism>
<proteinExistence type="predicted"/>
<dbReference type="AlphaFoldDB" id="A0A2K1JLP2"/>
<evidence type="ECO:0000313" key="2">
    <source>
        <dbReference type="EnsemblPlants" id="Pp3c13_12700V3.1"/>
    </source>
</evidence>
<reference evidence="2" key="3">
    <citation type="submission" date="2020-12" db="UniProtKB">
        <authorList>
            <consortium name="EnsemblPlants"/>
        </authorList>
    </citation>
    <scope>IDENTIFICATION</scope>
</reference>
<sequence>MQCFCSENDQLLEKNSSMSISSRMIMQLNPNNILKAACSSDASTILGVLTTKQILPLFLTFNHNDISAKNKLGFAHSQFKLMFSTPQIYKIKLKEITKMVYSKNFIEY</sequence>
<gene>
    <name evidence="1" type="ORF">PHYPA_017294</name>
</gene>
<dbReference type="EMBL" id="ABEU02000013">
    <property type="protein sequence ID" value="PNR42464.1"/>
    <property type="molecule type" value="Genomic_DNA"/>
</dbReference>
<reference evidence="1 3" key="2">
    <citation type="journal article" date="2018" name="Plant J.">
        <title>The Physcomitrella patens chromosome-scale assembly reveals moss genome structure and evolution.</title>
        <authorList>
            <person name="Lang D."/>
            <person name="Ullrich K.K."/>
            <person name="Murat F."/>
            <person name="Fuchs J."/>
            <person name="Jenkins J."/>
            <person name="Haas F.B."/>
            <person name="Piednoel M."/>
            <person name="Gundlach H."/>
            <person name="Van Bel M."/>
            <person name="Meyberg R."/>
            <person name="Vives C."/>
            <person name="Morata J."/>
            <person name="Symeonidi A."/>
            <person name="Hiss M."/>
            <person name="Muchero W."/>
            <person name="Kamisugi Y."/>
            <person name="Saleh O."/>
            <person name="Blanc G."/>
            <person name="Decker E.L."/>
            <person name="van Gessel N."/>
            <person name="Grimwood J."/>
            <person name="Hayes R.D."/>
            <person name="Graham S.W."/>
            <person name="Gunter L.E."/>
            <person name="McDaniel S.F."/>
            <person name="Hoernstein S.N.W."/>
            <person name="Larsson A."/>
            <person name="Li F.W."/>
            <person name="Perroud P.F."/>
            <person name="Phillips J."/>
            <person name="Ranjan P."/>
            <person name="Rokshar D.S."/>
            <person name="Rothfels C.J."/>
            <person name="Schneider L."/>
            <person name="Shu S."/>
            <person name="Stevenson D.W."/>
            <person name="Thummler F."/>
            <person name="Tillich M."/>
            <person name="Villarreal Aguilar J.C."/>
            <person name="Widiez T."/>
            <person name="Wong G.K."/>
            <person name="Wymore A."/>
            <person name="Zhang Y."/>
            <person name="Zimmer A.D."/>
            <person name="Quatrano R.S."/>
            <person name="Mayer K.F.X."/>
            <person name="Goodstein D."/>
            <person name="Casacuberta J.M."/>
            <person name="Vandepoele K."/>
            <person name="Reski R."/>
            <person name="Cuming A.C."/>
            <person name="Tuskan G.A."/>
            <person name="Maumus F."/>
            <person name="Salse J."/>
            <person name="Schmutz J."/>
            <person name="Rensing S.A."/>
        </authorList>
    </citation>
    <scope>NUCLEOTIDE SEQUENCE [LARGE SCALE GENOMIC DNA]</scope>
    <source>
        <strain evidence="2 3">cv. Gransden 2004</strain>
    </source>
</reference>
<dbReference type="Proteomes" id="UP000006727">
    <property type="component" value="Chromosome 13"/>
</dbReference>
<protein>
    <submittedName>
        <fullName evidence="1 2">Uncharacterized protein</fullName>
    </submittedName>
</protein>
<dbReference type="Gramene" id="Pp3c13_12700V3.1">
    <property type="protein sequence ID" value="Pp3c13_12700V3.1"/>
    <property type="gene ID" value="Pp3c13_12700"/>
</dbReference>
<dbReference type="EnsemblPlants" id="Pp3c13_12700V3.1">
    <property type="protein sequence ID" value="Pp3c13_12700V3.1"/>
    <property type="gene ID" value="Pp3c13_12700"/>
</dbReference>
<dbReference type="InParanoid" id="A0A2K1JLP2"/>
<name>A0A2K1JLP2_PHYPA</name>